<dbReference type="OrthoDB" id="979271at2"/>
<evidence type="ECO:0000256" key="1">
    <source>
        <dbReference type="SAM" id="Phobius"/>
    </source>
</evidence>
<feature type="transmembrane region" description="Helical" evidence="1">
    <location>
        <begin position="78"/>
        <end position="97"/>
    </location>
</feature>
<reference evidence="2 3" key="1">
    <citation type="submission" date="2019-03" db="EMBL/GenBank/DDBJ databases">
        <title>Genomic Encyclopedia of Type Strains, Phase IV (KMG-IV): sequencing the most valuable type-strain genomes for metagenomic binning, comparative biology and taxonomic classification.</title>
        <authorList>
            <person name="Goeker M."/>
        </authorList>
    </citation>
    <scope>NUCLEOTIDE SEQUENCE [LARGE SCALE GENOMIC DNA]</scope>
    <source>
        <strain evidence="2 3">DSM 18792</strain>
    </source>
</reference>
<dbReference type="Proteomes" id="UP000295455">
    <property type="component" value="Unassembled WGS sequence"/>
</dbReference>
<evidence type="ECO:0000313" key="3">
    <source>
        <dbReference type="Proteomes" id="UP000295455"/>
    </source>
</evidence>
<dbReference type="AlphaFoldDB" id="A0A4V2QEN3"/>
<dbReference type="SUPFAM" id="SSF48452">
    <property type="entry name" value="TPR-like"/>
    <property type="match status" value="1"/>
</dbReference>
<dbReference type="Gene3D" id="1.25.40.10">
    <property type="entry name" value="Tetratricopeptide repeat domain"/>
    <property type="match status" value="1"/>
</dbReference>
<keyword evidence="3" id="KW-1185">Reference proteome</keyword>
<evidence type="ECO:0008006" key="4">
    <source>
        <dbReference type="Google" id="ProtNLM"/>
    </source>
</evidence>
<comment type="caution">
    <text evidence="2">The sequence shown here is derived from an EMBL/GenBank/DDBJ whole genome shotgun (WGS) entry which is preliminary data.</text>
</comment>
<organism evidence="2 3">
    <name type="scientific">Mariniflexile fucanivorans</name>
    <dbReference type="NCBI Taxonomy" id="264023"/>
    <lineage>
        <taxon>Bacteria</taxon>
        <taxon>Pseudomonadati</taxon>
        <taxon>Bacteroidota</taxon>
        <taxon>Flavobacteriia</taxon>
        <taxon>Flavobacteriales</taxon>
        <taxon>Flavobacteriaceae</taxon>
        <taxon>Mariniflexile</taxon>
    </lineage>
</organism>
<keyword evidence="1" id="KW-0812">Transmembrane</keyword>
<keyword evidence="1" id="KW-0472">Membrane</keyword>
<gene>
    <name evidence="2" type="ORF">EV196_101146</name>
</gene>
<dbReference type="RefSeq" id="WP_132213877.1">
    <property type="nucleotide sequence ID" value="NZ_OX156936.1"/>
</dbReference>
<evidence type="ECO:0000313" key="2">
    <source>
        <dbReference type="EMBL" id="TCL68727.1"/>
    </source>
</evidence>
<dbReference type="EMBL" id="SLUP01000001">
    <property type="protein sequence ID" value="TCL68727.1"/>
    <property type="molecule type" value="Genomic_DNA"/>
</dbReference>
<keyword evidence="1" id="KW-1133">Transmembrane helix</keyword>
<sequence>MNKQEDLIEKYLQNRLSPEEVLMVDELLQNDKDFEKELTLQSNLKKAIKKEDDANFRNLISELESKAKIEKPQPKRSYTKWLAAASIVVLLGLSYFFTMNQKASNNELFASYFEPYRNVVQPLERGSDQQDKKTLAFLAYEKGEYEKAIQLFTDLFSDTKEPYYLFYKANALMKIDKANEAVPLLLEHLKTKDTLTEKTTWYLALAYIKIDDKPNAKIALKKVITDGTYKSSEAKKLLNEFK</sequence>
<protein>
    <recommendedName>
        <fullName evidence="4">Tetratricopeptide repeat protein</fullName>
    </recommendedName>
</protein>
<dbReference type="InterPro" id="IPR011990">
    <property type="entry name" value="TPR-like_helical_dom_sf"/>
</dbReference>
<name>A0A4V2QEN3_9FLAO</name>
<proteinExistence type="predicted"/>
<accession>A0A4V2QEN3</accession>